<dbReference type="Proteomes" id="UP000092583">
    <property type="component" value="Unassembled WGS sequence"/>
</dbReference>
<proteinExistence type="predicted"/>
<reference evidence="2" key="2">
    <citation type="submission" date="2013-12" db="EMBL/GenBank/DDBJ databases">
        <title>Evolution of pathogenesis and genome organization in the Tremellales.</title>
        <authorList>
            <person name="Cuomo C."/>
            <person name="Litvintseva A."/>
            <person name="Heitman J."/>
            <person name="Chen Y."/>
            <person name="Sun S."/>
            <person name="Springer D."/>
            <person name="Dromer F."/>
            <person name="Young S."/>
            <person name="Zeng Q."/>
            <person name="Chapman S."/>
            <person name="Gujja S."/>
            <person name="Saif S."/>
            <person name="Birren B."/>
        </authorList>
    </citation>
    <scope>NUCLEOTIDE SEQUENCE [LARGE SCALE GENOMIC DNA]</scope>
    <source>
        <strain evidence="2">CBS 10435</strain>
    </source>
</reference>
<name>A0A1B9ITF1_9TREE</name>
<reference evidence="1 2" key="1">
    <citation type="submission" date="2013-07" db="EMBL/GenBank/DDBJ databases">
        <title>The Genome Sequence of Kwoniella mangroviensis CBS10435.</title>
        <authorList>
            <consortium name="The Broad Institute Genome Sequencing Platform"/>
            <person name="Cuomo C."/>
            <person name="Litvintseva A."/>
            <person name="Chen Y."/>
            <person name="Heitman J."/>
            <person name="Sun S."/>
            <person name="Springer D."/>
            <person name="Dromer F."/>
            <person name="Young S.K."/>
            <person name="Zeng Q."/>
            <person name="Gargeya S."/>
            <person name="Fitzgerald M."/>
            <person name="Abouelleil A."/>
            <person name="Alvarado L."/>
            <person name="Berlin A.M."/>
            <person name="Chapman S.B."/>
            <person name="Dewar J."/>
            <person name="Goldberg J."/>
            <person name="Griggs A."/>
            <person name="Gujja S."/>
            <person name="Hansen M."/>
            <person name="Howarth C."/>
            <person name="Imamovic A."/>
            <person name="Larimer J."/>
            <person name="McCowan C."/>
            <person name="Murphy C."/>
            <person name="Pearson M."/>
            <person name="Priest M."/>
            <person name="Roberts A."/>
            <person name="Saif S."/>
            <person name="Shea T."/>
            <person name="Sykes S."/>
            <person name="Wortman J."/>
            <person name="Nusbaum C."/>
            <person name="Birren B."/>
        </authorList>
    </citation>
    <scope>NUCLEOTIDE SEQUENCE [LARGE SCALE GENOMIC DNA]</scope>
    <source>
        <strain evidence="1 2">CBS 10435</strain>
    </source>
</reference>
<evidence type="ECO:0000313" key="1">
    <source>
        <dbReference type="EMBL" id="OCF58822.1"/>
    </source>
</evidence>
<sequence length="202" mass="23815">MEVESFDLPHELFKGTEELFCISLVSRALDPIVDGDIWIEEMSNLKKMFWIFQPEAFDPSRNYKSISNCFAGHDYRDDLIQLAIDLSKTRLIIVNSGIIQLYDKDCRKTTVEESQRQTEIFVKTELAEDIALSRNWSDERTKERLESIEFMGLDEFMEKEEWWKYLDAEDLEDWKVMTDDVEQRFAVKAETNPADDKEVMDA</sequence>
<dbReference type="AlphaFoldDB" id="A0A1B9ITF1"/>
<dbReference type="OrthoDB" id="10669151at2759"/>
<gene>
    <name evidence="1" type="ORF">L486_03312</name>
</gene>
<accession>A0A1B9ITF1</accession>
<dbReference type="EMBL" id="KI669461">
    <property type="protein sequence ID" value="OCF58822.1"/>
    <property type="molecule type" value="Genomic_DNA"/>
</dbReference>
<evidence type="ECO:0000313" key="2">
    <source>
        <dbReference type="Proteomes" id="UP000092583"/>
    </source>
</evidence>
<organism evidence="1 2">
    <name type="scientific">Kwoniella mangroviensis CBS 10435</name>
    <dbReference type="NCBI Taxonomy" id="1331196"/>
    <lineage>
        <taxon>Eukaryota</taxon>
        <taxon>Fungi</taxon>
        <taxon>Dikarya</taxon>
        <taxon>Basidiomycota</taxon>
        <taxon>Agaricomycotina</taxon>
        <taxon>Tremellomycetes</taxon>
        <taxon>Tremellales</taxon>
        <taxon>Cryptococcaceae</taxon>
        <taxon>Kwoniella</taxon>
    </lineage>
</organism>
<protein>
    <submittedName>
        <fullName evidence="1">Uncharacterized protein</fullName>
    </submittedName>
</protein>
<keyword evidence="2" id="KW-1185">Reference proteome</keyword>